<gene>
    <name evidence="2" type="ORF">ACJ72_07914</name>
</gene>
<organism evidence="2 3">
    <name type="scientific">Emergomyces africanus</name>
    <dbReference type="NCBI Taxonomy" id="1955775"/>
    <lineage>
        <taxon>Eukaryota</taxon>
        <taxon>Fungi</taxon>
        <taxon>Dikarya</taxon>
        <taxon>Ascomycota</taxon>
        <taxon>Pezizomycotina</taxon>
        <taxon>Eurotiomycetes</taxon>
        <taxon>Eurotiomycetidae</taxon>
        <taxon>Onygenales</taxon>
        <taxon>Ajellomycetaceae</taxon>
        <taxon>Emergomyces</taxon>
    </lineage>
</organism>
<accession>A0A1B7NLT8</accession>
<protein>
    <submittedName>
        <fullName evidence="2">Uncharacterized protein</fullName>
    </submittedName>
</protein>
<evidence type="ECO:0000256" key="1">
    <source>
        <dbReference type="SAM" id="MobiDB-lite"/>
    </source>
</evidence>
<sequence length="212" mass="24060">QRIYESRLIYDGTDEGLDQLYRTALSKLLGVLQVEDAAFRLRSRISDENIVSDIVQLVQRLQKAQGNFKYDNYRPLVHLIIQRPPPESENVKTWNFNVWKAVFTLIDTISQSTPPTTVPPSSDSTPVKSTSSSQKGFEQLRKLVDPRLFEEIHSCTFQDIEDFFDKYFEKKDWSSKADVICQRVLALDSDGRGLLESLATAPSLVLLTCAAA</sequence>
<dbReference type="OrthoDB" id="4187629at2759"/>
<dbReference type="AlphaFoldDB" id="A0A1B7NLT8"/>
<feature type="non-terminal residue" evidence="2">
    <location>
        <position position="1"/>
    </location>
</feature>
<proteinExistence type="predicted"/>
<dbReference type="PANTHER" id="PTHR38248:SF2">
    <property type="entry name" value="FUNK1 11"/>
    <property type="match status" value="1"/>
</dbReference>
<evidence type="ECO:0000313" key="3">
    <source>
        <dbReference type="Proteomes" id="UP000091918"/>
    </source>
</evidence>
<reference evidence="2 3" key="1">
    <citation type="submission" date="2015-07" db="EMBL/GenBank/DDBJ databases">
        <title>Emmonsia species relationships and genome sequence.</title>
        <authorList>
            <person name="Cuomo C.A."/>
            <person name="Schwartz I.S."/>
            <person name="Kenyon C."/>
            <person name="de Hoog G.S."/>
            <person name="Govender N.P."/>
            <person name="Botha A."/>
            <person name="Moreno L."/>
            <person name="de Vries M."/>
            <person name="Munoz J.F."/>
            <person name="Stielow J.B."/>
        </authorList>
    </citation>
    <scope>NUCLEOTIDE SEQUENCE [LARGE SCALE GENOMIC DNA]</scope>
    <source>
        <strain evidence="2 3">CBS 136260</strain>
    </source>
</reference>
<dbReference type="Proteomes" id="UP000091918">
    <property type="component" value="Unassembled WGS sequence"/>
</dbReference>
<evidence type="ECO:0000313" key="2">
    <source>
        <dbReference type="EMBL" id="OAX77783.1"/>
    </source>
</evidence>
<comment type="caution">
    <text evidence="2">The sequence shown here is derived from an EMBL/GenBank/DDBJ whole genome shotgun (WGS) entry which is preliminary data.</text>
</comment>
<name>A0A1B7NLT8_9EURO</name>
<dbReference type="PANTHER" id="PTHR38248">
    <property type="entry name" value="FUNK1 6"/>
    <property type="match status" value="1"/>
</dbReference>
<dbReference type="EMBL" id="LGUA01002056">
    <property type="protein sequence ID" value="OAX77783.1"/>
    <property type="molecule type" value="Genomic_DNA"/>
</dbReference>
<feature type="region of interest" description="Disordered" evidence="1">
    <location>
        <begin position="111"/>
        <end position="134"/>
    </location>
</feature>
<keyword evidence="3" id="KW-1185">Reference proteome</keyword>